<accession>A0ABV8QVR5</accession>
<dbReference type="Pfam" id="PF06271">
    <property type="entry name" value="RDD"/>
    <property type="match status" value="1"/>
</dbReference>
<dbReference type="EMBL" id="JBHSCZ010000004">
    <property type="protein sequence ID" value="MFC4263827.1"/>
    <property type="molecule type" value="Genomic_DNA"/>
</dbReference>
<keyword evidence="4 6" id="KW-1133">Transmembrane helix</keyword>
<feature type="transmembrane region" description="Helical" evidence="6">
    <location>
        <begin position="70"/>
        <end position="88"/>
    </location>
</feature>
<dbReference type="Proteomes" id="UP001595907">
    <property type="component" value="Unassembled WGS sequence"/>
</dbReference>
<proteinExistence type="predicted"/>
<dbReference type="InterPro" id="IPR010432">
    <property type="entry name" value="RDD"/>
</dbReference>
<feature type="transmembrane region" description="Helical" evidence="6">
    <location>
        <begin position="29"/>
        <end position="50"/>
    </location>
</feature>
<name>A0ABV8QVR5_9BACT</name>
<evidence type="ECO:0000256" key="5">
    <source>
        <dbReference type="ARBA" id="ARBA00023136"/>
    </source>
</evidence>
<comment type="subcellular location">
    <subcellularLocation>
        <location evidence="1">Cell membrane</location>
        <topology evidence="1">Multi-pass membrane protein</topology>
    </subcellularLocation>
</comment>
<evidence type="ECO:0000256" key="4">
    <source>
        <dbReference type="ARBA" id="ARBA00022989"/>
    </source>
</evidence>
<evidence type="ECO:0000313" key="8">
    <source>
        <dbReference type="EMBL" id="MFC4263827.1"/>
    </source>
</evidence>
<dbReference type="PANTHER" id="PTHR36115">
    <property type="entry name" value="PROLINE-RICH ANTIGEN HOMOLOG-RELATED"/>
    <property type="match status" value="1"/>
</dbReference>
<protein>
    <submittedName>
        <fullName evidence="8">RDD family protein</fullName>
    </submittedName>
</protein>
<evidence type="ECO:0000256" key="1">
    <source>
        <dbReference type="ARBA" id="ARBA00004651"/>
    </source>
</evidence>
<dbReference type="InterPro" id="IPR051791">
    <property type="entry name" value="Pra-immunoreactive"/>
</dbReference>
<evidence type="ECO:0000313" key="9">
    <source>
        <dbReference type="Proteomes" id="UP001595907"/>
    </source>
</evidence>
<dbReference type="RefSeq" id="WP_379710889.1">
    <property type="nucleotide sequence ID" value="NZ_JBHSCZ010000004.1"/>
</dbReference>
<evidence type="ECO:0000256" key="2">
    <source>
        <dbReference type="ARBA" id="ARBA00022475"/>
    </source>
</evidence>
<feature type="domain" description="RDD" evidence="7">
    <location>
        <begin position="20"/>
        <end position="131"/>
    </location>
</feature>
<keyword evidence="3 6" id="KW-0812">Transmembrane</keyword>
<organism evidence="8 9">
    <name type="scientific">Ferruginibacter yonginensis</name>
    <dbReference type="NCBI Taxonomy" id="1310416"/>
    <lineage>
        <taxon>Bacteria</taxon>
        <taxon>Pseudomonadati</taxon>
        <taxon>Bacteroidota</taxon>
        <taxon>Chitinophagia</taxon>
        <taxon>Chitinophagales</taxon>
        <taxon>Chitinophagaceae</taxon>
        <taxon>Ferruginibacter</taxon>
    </lineage>
</organism>
<evidence type="ECO:0000259" key="7">
    <source>
        <dbReference type="Pfam" id="PF06271"/>
    </source>
</evidence>
<keyword evidence="5 6" id="KW-0472">Membrane</keyword>
<comment type="caution">
    <text evidence="8">The sequence shown here is derived from an EMBL/GenBank/DDBJ whole genome shotgun (WGS) entry which is preliminary data.</text>
</comment>
<keyword evidence="2" id="KW-1003">Cell membrane</keyword>
<evidence type="ECO:0000256" key="6">
    <source>
        <dbReference type="SAM" id="Phobius"/>
    </source>
</evidence>
<sequence>METNNNYDILEQEAFNYVPASQGKRFANYLIDMIAFYLLFFLIAVLLVIANPNALDELNDDSAAGSFFDRILSLVIYGLLMGIIEGIFKGKTLGKLITGTRAVQNDGSPLTFSKAMTRGLSRMVPFNAFSALGSPCNPWHDRWTDTTVIDEKQSTY</sequence>
<keyword evidence="9" id="KW-1185">Reference proteome</keyword>
<dbReference type="PANTHER" id="PTHR36115:SF4">
    <property type="entry name" value="MEMBRANE PROTEIN"/>
    <property type="match status" value="1"/>
</dbReference>
<reference evidence="9" key="1">
    <citation type="journal article" date="2019" name="Int. J. Syst. Evol. Microbiol.">
        <title>The Global Catalogue of Microorganisms (GCM) 10K type strain sequencing project: providing services to taxonomists for standard genome sequencing and annotation.</title>
        <authorList>
            <consortium name="The Broad Institute Genomics Platform"/>
            <consortium name="The Broad Institute Genome Sequencing Center for Infectious Disease"/>
            <person name="Wu L."/>
            <person name="Ma J."/>
        </authorList>
    </citation>
    <scope>NUCLEOTIDE SEQUENCE [LARGE SCALE GENOMIC DNA]</scope>
    <source>
        <strain evidence="9">CECT 8289</strain>
    </source>
</reference>
<evidence type="ECO:0000256" key="3">
    <source>
        <dbReference type="ARBA" id="ARBA00022692"/>
    </source>
</evidence>
<gene>
    <name evidence="8" type="ORF">ACFOWM_13100</name>
</gene>